<dbReference type="InterPro" id="IPR036928">
    <property type="entry name" value="AS_sf"/>
</dbReference>
<dbReference type="PANTHER" id="PTHR11895">
    <property type="entry name" value="TRANSAMIDASE"/>
    <property type="match status" value="1"/>
</dbReference>
<dbReference type="Gene3D" id="3.90.1300.10">
    <property type="entry name" value="Amidase signature (AS) domain"/>
    <property type="match status" value="1"/>
</dbReference>
<dbReference type="Proteomes" id="UP000199245">
    <property type="component" value="Unassembled WGS sequence"/>
</dbReference>
<dbReference type="Pfam" id="PF01425">
    <property type="entry name" value="Amidase"/>
    <property type="match status" value="1"/>
</dbReference>
<reference evidence="3 4" key="1">
    <citation type="submission" date="2016-10" db="EMBL/GenBank/DDBJ databases">
        <authorList>
            <person name="de Groot N.N."/>
        </authorList>
    </citation>
    <scope>NUCLEOTIDE SEQUENCE [LARGE SCALE GENOMIC DNA]</scope>
    <source>
        <strain evidence="3 4">R5</strain>
    </source>
</reference>
<feature type="domain" description="Amidase" evidence="2">
    <location>
        <begin position="3"/>
        <end position="95"/>
    </location>
</feature>
<evidence type="ECO:0000256" key="1">
    <source>
        <dbReference type="ARBA" id="ARBA00009199"/>
    </source>
</evidence>
<evidence type="ECO:0000313" key="3">
    <source>
        <dbReference type="EMBL" id="SDD76722.1"/>
    </source>
</evidence>
<evidence type="ECO:0000259" key="2">
    <source>
        <dbReference type="Pfam" id="PF01425"/>
    </source>
</evidence>
<protein>
    <submittedName>
        <fullName evidence="3">Mandelamide amidase</fullName>
    </submittedName>
</protein>
<organism evidence="3 4">
    <name type="scientific">Bradyrhizobium brasilense</name>
    <dbReference type="NCBI Taxonomy" id="1419277"/>
    <lineage>
        <taxon>Bacteria</taxon>
        <taxon>Pseudomonadati</taxon>
        <taxon>Pseudomonadota</taxon>
        <taxon>Alphaproteobacteria</taxon>
        <taxon>Hyphomicrobiales</taxon>
        <taxon>Nitrobacteraceae</taxon>
        <taxon>Bradyrhizobium</taxon>
    </lineage>
</organism>
<comment type="similarity">
    <text evidence="1">Belongs to the amidase family.</text>
</comment>
<evidence type="ECO:0000313" key="4">
    <source>
        <dbReference type="Proteomes" id="UP000199245"/>
    </source>
</evidence>
<dbReference type="PANTHER" id="PTHR11895:SF151">
    <property type="entry name" value="GLUTAMYL-TRNA(GLN) AMIDOTRANSFERASE SUBUNIT A"/>
    <property type="match status" value="1"/>
</dbReference>
<name>A0A1G6XF74_9BRAD</name>
<accession>A0A1G6XF74</accession>
<dbReference type="SUPFAM" id="SSF75304">
    <property type="entry name" value="Amidase signature (AS) enzymes"/>
    <property type="match status" value="1"/>
</dbReference>
<gene>
    <name evidence="3" type="ORF">SAMN05216337_101510</name>
</gene>
<proteinExistence type="inferred from homology"/>
<dbReference type="InterPro" id="IPR000120">
    <property type="entry name" value="Amidase"/>
</dbReference>
<dbReference type="AlphaFoldDB" id="A0A1G6XF74"/>
<dbReference type="GO" id="GO:0003824">
    <property type="term" value="F:catalytic activity"/>
    <property type="evidence" value="ECO:0007669"/>
    <property type="project" value="InterPro"/>
</dbReference>
<dbReference type="EMBL" id="FMZW01000015">
    <property type="protein sequence ID" value="SDD76722.1"/>
    <property type="molecule type" value="Genomic_DNA"/>
</dbReference>
<sequence length="107" mass="11319">MSRPEIQRRLNKAFVAQGAQAILQPTTPCKAPLTEEQATIHIAGQEVSYLALANHTVSASSVGLPGISLPVGLSRDRLPIGLELDAPLGSDRALLDLARRVEGVWGA</sequence>
<dbReference type="InterPro" id="IPR023631">
    <property type="entry name" value="Amidase_dom"/>
</dbReference>